<keyword evidence="1" id="KW-0489">Methyltransferase</keyword>
<evidence type="ECO:0000256" key="2">
    <source>
        <dbReference type="ARBA" id="ARBA00022679"/>
    </source>
</evidence>
<organism evidence="5 6">
    <name type="scientific">Dillenia turbinata</name>
    <dbReference type="NCBI Taxonomy" id="194707"/>
    <lineage>
        <taxon>Eukaryota</taxon>
        <taxon>Viridiplantae</taxon>
        <taxon>Streptophyta</taxon>
        <taxon>Embryophyta</taxon>
        <taxon>Tracheophyta</taxon>
        <taxon>Spermatophyta</taxon>
        <taxon>Magnoliopsida</taxon>
        <taxon>eudicotyledons</taxon>
        <taxon>Gunneridae</taxon>
        <taxon>Pentapetalae</taxon>
        <taxon>Dilleniales</taxon>
        <taxon>Dilleniaceae</taxon>
        <taxon>Dillenia</taxon>
    </lineage>
</organism>
<dbReference type="EMBL" id="JBAMMX010000013">
    <property type="protein sequence ID" value="KAK6929268.1"/>
    <property type="molecule type" value="Genomic_DNA"/>
</dbReference>
<evidence type="ECO:0000313" key="5">
    <source>
        <dbReference type="EMBL" id="KAK6929268.1"/>
    </source>
</evidence>
<dbReference type="PROSITE" id="PS50280">
    <property type="entry name" value="SET"/>
    <property type="match status" value="1"/>
</dbReference>
<dbReference type="InterPro" id="IPR001214">
    <property type="entry name" value="SET_dom"/>
</dbReference>
<dbReference type="InterPro" id="IPR050600">
    <property type="entry name" value="SETD3_SETD6_MTase"/>
</dbReference>
<dbReference type="Pfam" id="PF09273">
    <property type="entry name" value="Rubis-subs-bind"/>
    <property type="match status" value="1"/>
</dbReference>
<dbReference type="Gene3D" id="3.90.1410.10">
    <property type="entry name" value="set domain protein methyltransferase, domain 1"/>
    <property type="match status" value="1"/>
</dbReference>
<dbReference type="GO" id="GO:0032259">
    <property type="term" value="P:methylation"/>
    <property type="evidence" value="ECO:0007669"/>
    <property type="project" value="UniProtKB-KW"/>
</dbReference>
<dbReference type="AlphaFoldDB" id="A0AAN8ZD38"/>
<feature type="domain" description="SET" evidence="4">
    <location>
        <begin position="72"/>
        <end position="285"/>
    </location>
</feature>
<proteinExistence type="predicted"/>
<dbReference type="Pfam" id="PF00856">
    <property type="entry name" value="SET"/>
    <property type="match status" value="1"/>
</dbReference>
<keyword evidence="2" id="KW-0808">Transferase</keyword>
<evidence type="ECO:0000313" key="6">
    <source>
        <dbReference type="Proteomes" id="UP001370490"/>
    </source>
</evidence>
<dbReference type="GO" id="GO:0016279">
    <property type="term" value="F:protein-lysine N-methyltransferase activity"/>
    <property type="evidence" value="ECO:0007669"/>
    <property type="project" value="TreeGrafter"/>
</dbReference>
<comment type="caution">
    <text evidence="5">The sequence shown here is derived from an EMBL/GenBank/DDBJ whole genome shotgun (WGS) entry which is preliminary data.</text>
</comment>
<dbReference type="InterPro" id="IPR036464">
    <property type="entry name" value="Rubisco_LSMT_subst-bd_sf"/>
</dbReference>
<accession>A0AAN8ZD38</accession>
<evidence type="ECO:0000256" key="3">
    <source>
        <dbReference type="ARBA" id="ARBA00022691"/>
    </source>
</evidence>
<reference evidence="5 6" key="1">
    <citation type="submission" date="2023-12" db="EMBL/GenBank/DDBJ databases">
        <title>A high-quality genome assembly for Dillenia turbinata (Dilleniales).</title>
        <authorList>
            <person name="Chanderbali A."/>
        </authorList>
    </citation>
    <scope>NUCLEOTIDE SEQUENCE [LARGE SCALE GENOMIC DNA]</scope>
    <source>
        <strain evidence="5">LSX21</strain>
        <tissue evidence="5">Leaf</tissue>
    </source>
</reference>
<dbReference type="SUPFAM" id="SSF82199">
    <property type="entry name" value="SET domain"/>
    <property type="match status" value="1"/>
</dbReference>
<gene>
    <name evidence="5" type="ORF">RJ641_005473</name>
</gene>
<dbReference type="InterPro" id="IPR046341">
    <property type="entry name" value="SET_dom_sf"/>
</dbReference>
<dbReference type="FunFam" id="3.90.1410.10:FF:000005">
    <property type="entry name" value="Ribulose-1,5 bisphosphate carboxylase/oxygenase large subunit N-methyltransferase, chloroplastic"/>
    <property type="match status" value="1"/>
</dbReference>
<dbReference type="Gene3D" id="3.90.1420.10">
    <property type="entry name" value="Rubisco LSMT, substrate-binding domain"/>
    <property type="match status" value="1"/>
</dbReference>
<evidence type="ECO:0000259" key="4">
    <source>
        <dbReference type="PROSITE" id="PS50280"/>
    </source>
</evidence>
<keyword evidence="6" id="KW-1185">Reference proteome</keyword>
<dbReference type="InterPro" id="IPR015353">
    <property type="entry name" value="Rubisco_LSMT_subst-bd"/>
</dbReference>
<dbReference type="SUPFAM" id="SSF81822">
    <property type="entry name" value="RuBisCo LSMT C-terminal, substrate-binding domain"/>
    <property type="match status" value="1"/>
</dbReference>
<dbReference type="Proteomes" id="UP001370490">
    <property type="component" value="Unassembled WGS sequence"/>
</dbReference>
<name>A0AAN8ZD38_9MAGN</name>
<dbReference type="PANTHER" id="PTHR13271">
    <property type="entry name" value="UNCHARACTERIZED PUTATIVE METHYLTRANSFERASE"/>
    <property type="match status" value="1"/>
</dbReference>
<dbReference type="PANTHER" id="PTHR13271:SF134">
    <property type="entry name" value="OS01G0976450 PROTEIN"/>
    <property type="match status" value="1"/>
</dbReference>
<protein>
    <submittedName>
        <fullName evidence="5">SET domain</fullName>
    </submittedName>
</protein>
<sequence length="491" mass="55631">MHCESLQTDCYSQMLPHSRTRFSNIFAQRSHFLSSHLLQFKLYFSTSSSFKGSRCIKDEDCDDFLPWLRRKSGVEISSVLSNGKSDFGRSLYASKPVATGDCILRVPYNVQLASDNLHPQIDSLLIEDVGHVSRLAIVILLEQKKGQDSAWGPYVTRLPQPWEMHNTIFWTRDELEMIRQSPVYFETINFQAQIEKEFLSISSVLNHFPASLEDITLQDFMHAYALVGSRAWGSNNGVSLIPFADFLNHDGEAEASVLSNDDKQISEVISDRDYASGEQVFITYGKFSNATLLLDFGFTLPSNKHDQVQMQLSIPLHDPLHMMKSELLKRHYLPAGKDANQLSSTWDTFTIKEVKSARGKGRGIPQSLRAFARVLCCTSRQELHELALEAAQHDGRLARRPFEDTNQEMQAHKNLLSWVTELIGEYESSVKSLEYQSSHSASESFALRRQMARDLLTGELRVLKSAAAWLDAYCTRLLAETTVDDEALMSL</sequence>
<evidence type="ECO:0000256" key="1">
    <source>
        <dbReference type="ARBA" id="ARBA00022603"/>
    </source>
</evidence>
<keyword evidence="3" id="KW-0949">S-adenosyl-L-methionine</keyword>